<protein>
    <submittedName>
        <fullName evidence="5">Outer membrane protein assembly factor BamD</fullName>
    </submittedName>
</protein>
<keyword evidence="1" id="KW-0732">Signal</keyword>
<dbReference type="Proteomes" id="UP000305939">
    <property type="component" value="Unassembled WGS sequence"/>
</dbReference>
<dbReference type="NCBIfam" id="TIGR03302">
    <property type="entry name" value="OM_YfiO"/>
    <property type="match status" value="1"/>
</dbReference>
<dbReference type="Pfam" id="PF13525">
    <property type="entry name" value="YfiO"/>
    <property type="match status" value="1"/>
</dbReference>
<dbReference type="RefSeq" id="WP_136336257.1">
    <property type="nucleotide sequence ID" value="NZ_QXMP01000010.1"/>
</dbReference>
<dbReference type="EMBL" id="SSMC01000002">
    <property type="protein sequence ID" value="THD68052.1"/>
    <property type="molecule type" value="Genomic_DNA"/>
</dbReference>
<evidence type="ECO:0000256" key="1">
    <source>
        <dbReference type="ARBA" id="ARBA00022729"/>
    </source>
</evidence>
<dbReference type="PROSITE" id="PS51257">
    <property type="entry name" value="PROKAR_LIPOPROTEIN"/>
    <property type="match status" value="1"/>
</dbReference>
<keyword evidence="6" id="KW-1185">Reference proteome</keyword>
<feature type="domain" description="Outer membrane lipoprotein BamD-like" evidence="4">
    <location>
        <begin position="31"/>
        <end position="225"/>
    </location>
</feature>
<dbReference type="SUPFAM" id="SSF48452">
    <property type="entry name" value="TPR-like"/>
    <property type="match status" value="1"/>
</dbReference>
<dbReference type="InterPro" id="IPR017689">
    <property type="entry name" value="BamD"/>
</dbReference>
<dbReference type="Gene3D" id="1.25.40.10">
    <property type="entry name" value="Tetratricopeptide repeat domain"/>
    <property type="match status" value="1"/>
</dbReference>
<dbReference type="InterPro" id="IPR011990">
    <property type="entry name" value="TPR-like_helical_dom_sf"/>
</dbReference>
<name>A0A4S3M0U3_9FLAO</name>
<proteinExistence type="predicted"/>
<evidence type="ECO:0000256" key="2">
    <source>
        <dbReference type="ARBA" id="ARBA00023136"/>
    </source>
</evidence>
<sequence>MIKKYRTLLTGVLATVLLSSCSEYQKVLKEDDVKKKYEMAEKLYSEGDYTRAIRLFDQIVPNYIGKPQGERIIYFYADSYYQKEQYYQSAYQFERFAKSYPRSEKVEQAAFLGAKSEYLTSPKYSLDQAETKEAIERLQVYINSYPESEKLEEANAMVQDLRRKLDKKSFEIAKQYNTISDYFASIKSFELFLKDNPGSEYREDALFYKFTAEYNLAMNSIYSKREERLNNAIETYNVLLEDYAEGQYREDAEDMLTDINKELEQFSK</sequence>
<comment type="caution">
    <text evidence="5">The sequence shown here is derived from an EMBL/GenBank/DDBJ whole genome shotgun (WGS) entry which is preliminary data.</text>
</comment>
<evidence type="ECO:0000313" key="5">
    <source>
        <dbReference type="EMBL" id="THD68052.1"/>
    </source>
</evidence>
<reference evidence="5 6" key="1">
    <citation type="submission" date="2019-04" db="EMBL/GenBank/DDBJ databases">
        <title>Draft genome sequence of Robertkochia marina CC-AMO-30D.</title>
        <authorList>
            <person name="Hameed A."/>
            <person name="Lin S.-Y."/>
            <person name="Shahina M."/>
            <person name="Lai W.-A."/>
            <person name="Young C.-C."/>
        </authorList>
    </citation>
    <scope>NUCLEOTIDE SEQUENCE [LARGE SCALE GENOMIC DNA]</scope>
    <source>
        <strain evidence="5 6">CC-AMO-30D</strain>
    </source>
</reference>
<accession>A0A4S3M0U3</accession>
<keyword evidence="3" id="KW-0998">Cell outer membrane</keyword>
<evidence type="ECO:0000256" key="3">
    <source>
        <dbReference type="ARBA" id="ARBA00023237"/>
    </source>
</evidence>
<gene>
    <name evidence="5" type="primary">bamD</name>
    <name evidence="5" type="ORF">E7Z59_10420</name>
</gene>
<keyword evidence="2" id="KW-0472">Membrane</keyword>
<organism evidence="5 6">
    <name type="scientific">Robertkochia marina</name>
    <dbReference type="NCBI Taxonomy" id="1227945"/>
    <lineage>
        <taxon>Bacteria</taxon>
        <taxon>Pseudomonadati</taxon>
        <taxon>Bacteroidota</taxon>
        <taxon>Flavobacteriia</taxon>
        <taxon>Flavobacteriales</taxon>
        <taxon>Flavobacteriaceae</taxon>
        <taxon>Robertkochia</taxon>
    </lineage>
</organism>
<evidence type="ECO:0000259" key="4">
    <source>
        <dbReference type="Pfam" id="PF13525"/>
    </source>
</evidence>
<dbReference type="AlphaFoldDB" id="A0A4S3M0U3"/>
<evidence type="ECO:0000313" key="6">
    <source>
        <dbReference type="Proteomes" id="UP000305939"/>
    </source>
</evidence>
<dbReference type="InterPro" id="IPR039565">
    <property type="entry name" value="BamD-like"/>
</dbReference>
<dbReference type="OrthoDB" id="9770761at2"/>